<reference evidence="2" key="2">
    <citation type="journal article" date="2015" name="Data Brief">
        <title>Shoot transcriptome of the giant reed, Arundo donax.</title>
        <authorList>
            <person name="Barrero R.A."/>
            <person name="Guerrero F.D."/>
            <person name="Moolhuijzen P."/>
            <person name="Goolsby J.A."/>
            <person name="Tidwell J."/>
            <person name="Bellgard S.E."/>
            <person name="Bellgard M.I."/>
        </authorList>
    </citation>
    <scope>NUCLEOTIDE SEQUENCE</scope>
    <source>
        <tissue evidence="2">Shoot tissue taken approximately 20 cm above the soil surface</tissue>
    </source>
</reference>
<organism evidence="2">
    <name type="scientific">Arundo donax</name>
    <name type="common">Giant reed</name>
    <name type="synonym">Donax arundinaceus</name>
    <dbReference type="NCBI Taxonomy" id="35708"/>
    <lineage>
        <taxon>Eukaryota</taxon>
        <taxon>Viridiplantae</taxon>
        <taxon>Streptophyta</taxon>
        <taxon>Embryophyta</taxon>
        <taxon>Tracheophyta</taxon>
        <taxon>Spermatophyta</taxon>
        <taxon>Magnoliopsida</taxon>
        <taxon>Liliopsida</taxon>
        <taxon>Poales</taxon>
        <taxon>Poaceae</taxon>
        <taxon>PACMAD clade</taxon>
        <taxon>Arundinoideae</taxon>
        <taxon>Arundineae</taxon>
        <taxon>Arundo</taxon>
    </lineage>
</organism>
<sequence>MNEQIKEANFYLPLVLLFPTSYHHMSAARKLPDKETFSPGLNGGRPLYGQVPHRKASPNPQLPQAD</sequence>
<dbReference type="AlphaFoldDB" id="A0A0A9H015"/>
<dbReference type="EMBL" id="GBRH01171678">
    <property type="protein sequence ID" value="JAE26218.1"/>
    <property type="molecule type" value="Transcribed_RNA"/>
</dbReference>
<evidence type="ECO:0000313" key="2">
    <source>
        <dbReference type="EMBL" id="JAE26218.1"/>
    </source>
</evidence>
<feature type="region of interest" description="Disordered" evidence="1">
    <location>
        <begin position="33"/>
        <end position="66"/>
    </location>
</feature>
<name>A0A0A9H015_ARUDO</name>
<evidence type="ECO:0000256" key="1">
    <source>
        <dbReference type="SAM" id="MobiDB-lite"/>
    </source>
</evidence>
<reference evidence="2" key="1">
    <citation type="submission" date="2014-09" db="EMBL/GenBank/DDBJ databases">
        <authorList>
            <person name="Magalhaes I.L.F."/>
            <person name="Oliveira U."/>
            <person name="Santos F.R."/>
            <person name="Vidigal T.H.D.A."/>
            <person name="Brescovit A.D."/>
            <person name="Santos A.J."/>
        </authorList>
    </citation>
    <scope>NUCLEOTIDE SEQUENCE</scope>
    <source>
        <tissue evidence="2">Shoot tissue taken approximately 20 cm above the soil surface</tissue>
    </source>
</reference>
<proteinExistence type="predicted"/>
<protein>
    <submittedName>
        <fullName evidence="2">Uncharacterized protein</fullName>
    </submittedName>
</protein>
<accession>A0A0A9H015</accession>